<name>A0A813E7M0_POLGL</name>
<dbReference type="EMBL" id="CAJNNV010007451">
    <property type="protein sequence ID" value="CAE8594955.1"/>
    <property type="molecule type" value="Genomic_DNA"/>
</dbReference>
<dbReference type="Pfam" id="PF00860">
    <property type="entry name" value="Xan_ur_permease"/>
    <property type="match status" value="1"/>
</dbReference>
<protein>
    <submittedName>
        <fullName evidence="9">Uncharacterized protein</fullName>
    </submittedName>
</protein>
<reference evidence="9" key="1">
    <citation type="submission" date="2021-02" db="EMBL/GenBank/DDBJ databases">
        <authorList>
            <person name="Dougan E. K."/>
            <person name="Rhodes N."/>
            <person name="Thang M."/>
            <person name="Chan C."/>
        </authorList>
    </citation>
    <scope>NUCLEOTIDE SEQUENCE</scope>
</reference>
<feature type="compositionally biased region" description="Polar residues" evidence="7">
    <location>
        <begin position="150"/>
        <end position="161"/>
    </location>
</feature>
<feature type="non-terminal residue" evidence="9">
    <location>
        <position position="1"/>
    </location>
</feature>
<evidence type="ECO:0000256" key="7">
    <source>
        <dbReference type="SAM" id="MobiDB-lite"/>
    </source>
</evidence>
<organism evidence="9 10">
    <name type="scientific">Polarella glacialis</name>
    <name type="common">Dinoflagellate</name>
    <dbReference type="NCBI Taxonomy" id="89957"/>
    <lineage>
        <taxon>Eukaryota</taxon>
        <taxon>Sar</taxon>
        <taxon>Alveolata</taxon>
        <taxon>Dinophyceae</taxon>
        <taxon>Suessiales</taxon>
        <taxon>Suessiaceae</taxon>
        <taxon>Polarella</taxon>
    </lineage>
</organism>
<dbReference type="AlphaFoldDB" id="A0A813E7M0"/>
<comment type="similarity">
    <text evidence="2">Belongs to the nucleobase:cation symporter-2 (NCS2) (TC 2.A.40) family. Azg-like subfamily.</text>
</comment>
<evidence type="ECO:0000313" key="10">
    <source>
        <dbReference type="Proteomes" id="UP000654075"/>
    </source>
</evidence>
<feature type="region of interest" description="Disordered" evidence="7">
    <location>
        <begin position="146"/>
        <end position="176"/>
    </location>
</feature>
<comment type="subcellular location">
    <subcellularLocation>
        <location evidence="1">Endomembrane system</location>
        <topology evidence="1">Multi-pass membrane protein</topology>
    </subcellularLocation>
</comment>
<accession>A0A813E7M0</accession>
<dbReference type="GO" id="GO:0012505">
    <property type="term" value="C:endomembrane system"/>
    <property type="evidence" value="ECO:0007669"/>
    <property type="project" value="UniProtKB-SubCell"/>
</dbReference>
<comment type="caution">
    <text evidence="9">The sequence shown here is derived from an EMBL/GenBank/DDBJ whole genome shotgun (WGS) entry which is preliminary data.</text>
</comment>
<feature type="transmembrane region" description="Helical" evidence="8">
    <location>
        <begin position="104"/>
        <end position="129"/>
    </location>
</feature>
<gene>
    <name evidence="9" type="ORF">PGLA1383_LOCUS13481</name>
</gene>
<keyword evidence="6 8" id="KW-0472">Membrane</keyword>
<keyword evidence="10" id="KW-1185">Reference proteome</keyword>
<keyword evidence="5 8" id="KW-1133">Transmembrane helix</keyword>
<dbReference type="GO" id="GO:0005886">
    <property type="term" value="C:plasma membrane"/>
    <property type="evidence" value="ECO:0007669"/>
    <property type="project" value="TreeGrafter"/>
</dbReference>
<dbReference type="InterPro" id="IPR006043">
    <property type="entry name" value="NCS2"/>
</dbReference>
<sequence>FGYLGSALGTGLGALMGTSPVIIHNESAAGVQEGGRTGLCAVTTAILFLMSPAMVPLIERIPCEATAPCLVLVGSMMMGPVKDIDFGDLRVALPCFLTICITPLAYSISAGIFVGIASYYVLGAILWLAEATATIGSSAGTASKRICGEGSSSRRLGSTKSQDVHRGEDEEMIPEA</sequence>
<evidence type="ECO:0000256" key="2">
    <source>
        <dbReference type="ARBA" id="ARBA00005697"/>
    </source>
</evidence>
<evidence type="ECO:0000256" key="5">
    <source>
        <dbReference type="ARBA" id="ARBA00022989"/>
    </source>
</evidence>
<proteinExistence type="inferred from homology"/>
<dbReference type="InterPro" id="IPR045018">
    <property type="entry name" value="Azg-like"/>
</dbReference>
<evidence type="ECO:0000256" key="6">
    <source>
        <dbReference type="ARBA" id="ARBA00023136"/>
    </source>
</evidence>
<evidence type="ECO:0000313" key="9">
    <source>
        <dbReference type="EMBL" id="CAE8594955.1"/>
    </source>
</evidence>
<dbReference type="PANTHER" id="PTHR43337:SF1">
    <property type="entry name" value="XANTHINE_URACIL PERMEASE C887.17-RELATED"/>
    <property type="match status" value="1"/>
</dbReference>
<dbReference type="PANTHER" id="PTHR43337">
    <property type="entry name" value="XANTHINE/URACIL PERMEASE C887.17-RELATED"/>
    <property type="match status" value="1"/>
</dbReference>
<evidence type="ECO:0000256" key="4">
    <source>
        <dbReference type="ARBA" id="ARBA00022692"/>
    </source>
</evidence>
<dbReference type="Proteomes" id="UP000654075">
    <property type="component" value="Unassembled WGS sequence"/>
</dbReference>
<evidence type="ECO:0000256" key="8">
    <source>
        <dbReference type="SAM" id="Phobius"/>
    </source>
</evidence>
<keyword evidence="3" id="KW-0813">Transport</keyword>
<evidence type="ECO:0000256" key="1">
    <source>
        <dbReference type="ARBA" id="ARBA00004127"/>
    </source>
</evidence>
<dbReference type="OrthoDB" id="431212at2759"/>
<evidence type="ECO:0000256" key="3">
    <source>
        <dbReference type="ARBA" id="ARBA00022448"/>
    </source>
</evidence>
<keyword evidence="4 8" id="KW-0812">Transmembrane</keyword>
<dbReference type="GO" id="GO:0005345">
    <property type="term" value="F:purine nucleobase transmembrane transporter activity"/>
    <property type="evidence" value="ECO:0007669"/>
    <property type="project" value="TreeGrafter"/>
</dbReference>